<evidence type="ECO:0000256" key="4">
    <source>
        <dbReference type="ARBA" id="ARBA00022833"/>
    </source>
</evidence>
<dbReference type="PROSITE" id="PS50115">
    <property type="entry name" value="ARFGAP"/>
    <property type="match status" value="1"/>
</dbReference>
<feature type="domain" description="Arf-GAP" evidence="7">
    <location>
        <begin position="127"/>
        <end position="215"/>
    </location>
</feature>
<gene>
    <name evidence="8" type="ORF">GH714_001786</name>
</gene>
<dbReference type="Pfam" id="PF01412">
    <property type="entry name" value="ArfGap"/>
    <property type="match status" value="1"/>
</dbReference>
<dbReference type="EMBL" id="JAAGAX010000008">
    <property type="protein sequence ID" value="KAF2305101.1"/>
    <property type="molecule type" value="Genomic_DNA"/>
</dbReference>
<organism evidence="8 9">
    <name type="scientific">Hevea brasiliensis</name>
    <name type="common">Para rubber tree</name>
    <name type="synonym">Siphonia brasiliensis</name>
    <dbReference type="NCBI Taxonomy" id="3981"/>
    <lineage>
        <taxon>Eukaryota</taxon>
        <taxon>Viridiplantae</taxon>
        <taxon>Streptophyta</taxon>
        <taxon>Embryophyta</taxon>
        <taxon>Tracheophyta</taxon>
        <taxon>Spermatophyta</taxon>
        <taxon>Magnoliopsida</taxon>
        <taxon>eudicotyledons</taxon>
        <taxon>Gunneridae</taxon>
        <taxon>Pentapetalae</taxon>
        <taxon>rosids</taxon>
        <taxon>fabids</taxon>
        <taxon>Malpighiales</taxon>
        <taxon>Euphorbiaceae</taxon>
        <taxon>Crotonoideae</taxon>
        <taxon>Micrandreae</taxon>
        <taxon>Hevea</taxon>
    </lineage>
</organism>
<evidence type="ECO:0000256" key="1">
    <source>
        <dbReference type="ARBA" id="ARBA00022468"/>
    </source>
</evidence>
<reference evidence="8 9" key="1">
    <citation type="journal article" date="2020" name="Mol. Plant">
        <title>The Chromosome-Based Rubber Tree Genome Provides New Insights into Spurge Genome Evolution and Rubber Biosynthesis.</title>
        <authorList>
            <person name="Liu J."/>
            <person name="Shi C."/>
            <person name="Shi C.C."/>
            <person name="Li W."/>
            <person name="Zhang Q.J."/>
            <person name="Zhang Y."/>
            <person name="Li K."/>
            <person name="Lu H.F."/>
            <person name="Shi C."/>
            <person name="Zhu S.T."/>
            <person name="Xiao Z.Y."/>
            <person name="Nan H."/>
            <person name="Yue Y."/>
            <person name="Zhu X.G."/>
            <person name="Wu Y."/>
            <person name="Hong X.N."/>
            <person name="Fan G.Y."/>
            <person name="Tong Y."/>
            <person name="Zhang D."/>
            <person name="Mao C.L."/>
            <person name="Liu Y.L."/>
            <person name="Hao S.J."/>
            <person name="Liu W.Q."/>
            <person name="Lv M.Q."/>
            <person name="Zhang H.B."/>
            <person name="Liu Y."/>
            <person name="Hu-Tang G.R."/>
            <person name="Wang J.P."/>
            <person name="Wang J.H."/>
            <person name="Sun Y.H."/>
            <person name="Ni S.B."/>
            <person name="Chen W.B."/>
            <person name="Zhang X.C."/>
            <person name="Jiao Y.N."/>
            <person name="Eichler E.E."/>
            <person name="Li G.H."/>
            <person name="Liu X."/>
            <person name="Gao L.Z."/>
        </authorList>
    </citation>
    <scope>NUCLEOTIDE SEQUENCE [LARGE SCALE GENOMIC DNA]</scope>
    <source>
        <strain evidence="9">cv. GT1</strain>
        <tissue evidence="8">Leaf</tissue>
    </source>
</reference>
<evidence type="ECO:0000313" key="9">
    <source>
        <dbReference type="Proteomes" id="UP000467840"/>
    </source>
</evidence>
<keyword evidence="4" id="KW-0862">Zinc</keyword>
<keyword evidence="2" id="KW-0479">Metal-binding</keyword>
<dbReference type="GO" id="GO:0005096">
    <property type="term" value="F:GTPase activator activity"/>
    <property type="evidence" value="ECO:0007669"/>
    <property type="project" value="UniProtKB-KW"/>
</dbReference>
<dbReference type="InterPro" id="IPR038508">
    <property type="entry name" value="ArfGAP_dom_sf"/>
</dbReference>
<dbReference type="GO" id="GO:0008270">
    <property type="term" value="F:zinc ion binding"/>
    <property type="evidence" value="ECO:0007669"/>
    <property type="project" value="UniProtKB-KW"/>
</dbReference>
<dbReference type="SMART" id="SM00105">
    <property type="entry name" value="ArfGap"/>
    <property type="match status" value="1"/>
</dbReference>
<dbReference type="InterPro" id="IPR001164">
    <property type="entry name" value="ArfGAP_dom"/>
</dbReference>
<comment type="caution">
    <text evidence="8">The sequence shown here is derived from an EMBL/GenBank/DDBJ whole genome shotgun (WGS) entry which is preliminary data.</text>
</comment>
<sequence length="463" mass="50828">MADILAENSGRQSVVTRQIQVDRSKIMSITKLNSVTLSLWDRVAEASLGDCKVPGFNVQLPNISISRNIVPDGIKGREIHHSFPVTLFQGVVLDILVALGIIRSHHFWLDVEHIEEALQNVLRSKMASVNLGIFICMQCSGIHRSLGVHVSKVRSATLDTWLPEQIALIQSMGNEKSNCHWEAELPPNYDRVGIENFIRAKYEEKRWVPRDGKAKSPPKVSEEKASFFRPGPESAVPEQMKNINHAYEERKSSPPPKTIDNGPASISCTPASVKESQKVPLVTKPQEPVQNSEQAAVSKAHLSSMFSPFSAHQQQLAMLSQEHQVLMAAAVKSSGGSQTFPANMNKFSPSDIHLSSQNPNGNGIHLSSQNWRSASHQVLGMMMPTTNLPKHIQIGSNQQMFSAGNSVNIAASSMHSSGQGALINGTTNIRSSTMPPPTFPAMPTQPQGYYDFSSLTQGRFTKR</sequence>
<evidence type="ECO:0000256" key="5">
    <source>
        <dbReference type="PROSITE-ProRule" id="PRU00288"/>
    </source>
</evidence>
<feature type="region of interest" description="Disordered" evidence="6">
    <location>
        <begin position="209"/>
        <end position="269"/>
    </location>
</feature>
<keyword evidence="9" id="KW-1185">Reference proteome</keyword>
<protein>
    <recommendedName>
        <fullName evidence="7">Arf-GAP domain-containing protein</fullName>
    </recommendedName>
</protein>
<dbReference type="CDD" id="cd08204">
    <property type="entry name" value="ArfGap"/>
    <property type="match status" value="1"/>
</dbReference>
<name>A0A6A6LUK7_HEVBR</name>
<dbReference type="InterPro" id="IPR037278">
    <property type="entry name" value="ARFGAP/RecO"/>
</dbReference>
<accession>A0A6A6LUK7</accession>
<evidence type="ECO:0000256" key="2">
    <source>
        <dbReference type="ARBA" id="ARBA00022723"/>
    </source>
</evidence>
<dbReference type="AlphaFoldDB" id="A0A6A6LUK7"/>
<evidence type="ECO:0000259" key="7">
    <source>
        <dbReference type="PROSITE" id="PS50115"/>
    </source>
</evidence>
<dbReference type="InterPro" id="IPR044520">
    <property type="entry name" value="ARF_GAP_AGD5/15"/>
</dbReference>
<dbReference type="PANTHER" id="PTHR46419:SF1">
    <property type="entry name" value="ARF-GAP DOMAIN-CONTAINING PROTEIN"/>
    <property type="match status" value="1"/>
</dbReference>
<feature type="compositionally biased region" description="Basic and acidic residues" evidence="6">
    <location>
        <begin position="209"/>
        <end position="226"/>
    </location>
</feature>
<dbReference type="Gene3D" id="1.10.220.150">
    <property type="entry name" value="Arf GTPase activating protein"/>
    <property type="match status" value="1"/>
</dbReference>
<keyword evidence="3 5" id="KW-0863">Zinc-finger</keyword>
<dbReference type="PRINTS" id="PR00405">
    <property type="entry name" value="REVINTRACTNG"/>
</dbReference>
<dbReference type="SUPFAM" id="SSF57863">
    <property type="entry name" value="ArfGap/RecO-like zinc finger"/>
    <property type="match status" value="1"/>
</dbReference>
<evidence type="ECO:0000313" key="8">
    <source>
        <dbReference type="EMBL" id="KAF2305101.1"/>
    </source>
</evidence>
<dbReference type="Proteomes" id="UP000467840">
    <property type="component" value="Chromosome 9"/>
</dbReference>
<keyword evidence="1" id="KW-0343">GTPase activation</keyword>
<proteinExistence type="predicted"/>
<evidence type="ECO:0000256" key="3">
    <source>
        <dbReference type="ARBA" id="ARBA00022771"/>
    </source>
</evidence>
<dbReference type="FunFam" id="1.10.220.150:FF:000009">
    <property type="entry name" value="stromal membrane-associated protein 1 isoform X1"/>
    <property type="match status" value="1"/>
</dbReference>
<evidence type="ECO:0000256" key="6">
    <source>
        <dbReference type="SAM" id="MobiDB-lite"/>
    </source>
</evidence>
<dbReference type="PANTHER" id="PTHR46419">
    <property type="entry name" value="ADP-RIBOSYLATION FACTOR GTPASE-ACTIVATING PROTEIN AGD5"/>
    <property type="match status" value="1"/>
</dbReference>